<dbReference type="Pfam" id="PF07593">
    <property type="entry name" value="UnbV_ASPIC"/>
    <property type="match status" value="1"/>
</dbReference>
<dbReference type="eggNOG" id="COG4888">
    <property type="taxonomic scope" value="Bacteria"/>
</dbReference>
<dbReference type="InterPro" id="IPR027039">
    <property type="entry name" value="Crtac1"/>
</dbReference>
<dbReference type="PANTHER" id="PTHR16026:SF0">
    <property type="entry name" value="CARTILAGE ACIDIC PROTEIN 1"/>
    <property type="match status" value="1"/>
</dbReference>
<protein>
    <submittedName>
        <fullName evidence="3">ASPIC/UnbV domain-containing protein</fullName>
    </submittedName>
</protein>
<dbReference type="SUPFAM" id="SSF69318">
    <property type="entry name" value="Integrin alpha N-terminal domain"/>
    <property type="match status" value="3"/>
</dbReference>
<dbReference type="HOGENOM" id="CLU_281416_0_0_10"/>
<dbReference type="EMBL" id="HG315671">
    <property type="protein sequence ID" value="CDF80349.1"/>
    <property type="molecule type" value="Genomic_DNA"/>
</dbReference>
<evidence type="ECO:0000313" key="3">
    <source>
        <dbReference type="EMBL" id="CDF80349.1"/>
    </source>
</evidence>
<reference evidence="3 4" key="1">
    <citation type="journal article" date="2013" name="Appl. Environ. Microbiol.">
        <title>The genome of the alga-associated marine flavobacterium Formosa agariphila KMM 3901T reveals a broad potential for degradation of algal polysaccharides.</title>
        <authorList>
            <person name="Mann A.J."/>
            <person name="Hahnke R.L."/>
            <person name="Huang S."/>
            <person name="Werner J."/>
            <person name="Xing P."/>
            <person name="Barbeyron T."/>
            <person name="Huettel B."/>
            <person name="Stueber K."/>
            <person name="Reinhardt R."/>
            <person name="Harder J."/>
            <person name="Gloeckner F.O."/>
            <person name="Amann R.I."/>
            <person name="Teeling H."/>
        </authorList>
    </citation>
    <scope>NUCLEOTIDE SEQUENCE [LARGE SCALE GENOMIC DNA]</scope>
    <source>
        <strain evidence="4">DSM 15362 / KCTC 12365 / LMG 23005 / KMM 3901</strain>
    </source>
</reference>
<dbReference type="Gene3D" id="2.130.10.130">
    <property type="entry name" value="Integrin alpha, N-terminal"/>
    <property type="match status" value="4"/>
</dbReference>
<proteinExistence type="predicted"/>
<dbReference type="InterPro" id="IPR028994">
    <property type="entry name" value="Integrin_alpha_N"/>
</dbReference>
<keyword evidence="4" id="KW-1185">Reference proteome</keyword>
<dbReference type="STRING" id="1347342.BN863_26370"/>
<dbReference type="Pfam" id="PF13517">
    <property type="entry name" value="FG-GAP_3"/>
    <property type="match status" value="6"/>
</dbReference>
<dbReference type="InterPro" id="IPR011519">
    <property type="entry name" value="UnbV_ASPIC"/>
</dbReference>
<organism evidence="3 4">
    <name type="scientific">Formosa agariphila (strain DSM 15362 / KCTC 12365 / LMG 23005 / KMM 3901 / M-2Alg 35-1)</name>
    <dbReference type="NCBI Taxonomy" id="1347342"/>
    <lineage>
        <taxon>Bacteria</taxon>
        <taxon>Pseudomonadati</taxon>
        <taxon>Bacteroidota</taxon>
        <taxon>Flavobacteriia</taxon>
        <taxon>Flavobacteriales</taxon>
        <taxon>Flavobacteriaceae</taxon>
        <taxon>Formosa</taxon>
    </lineage>
</organism>
<dbReference type="PANTHER" id="PTHR16026">
    <property type="entry name" value="CARTILAGE ACIDIC PROTEIN 1"/>
    <property type="match status" value="1"/>
</dbReference>
<feature type="domain" description="ASPIC/UnbV" evidence="2">
    <location>
        <begin position="533"/>
        <end position="599"/>
    </location>
</feature>
<keyword evidence="1" id="KW-0732">Signal</keyword>
<evidence type="ECO:0000259" key="2">
    <source>
        <dbReference type="Pfam" id="PF07593"/>
    </source>
</evidence>
<dbReference type="OrthoDB" id="9816120at2"/>
<accession>T2KQU2</accession>
<dbReference type="RefSeq" id="WP_038531436.1">
    <property type="nucleotide sequence ID" value="NZ_HG315671.1"/>
</dbReference>
<evidence type="ECO:0000313" key="4">
    <source>
        <dbReference type="Proteomes" id="UP000016160"/>
    </source>
</evidence>
<evidence type="ECO:0000256" key="1">
    <source>
        <dbReference type="ARBA" id="ARBA00022729"/>
    </source>
</evidence>
<name>T2KQU2_FORAG</name>
<dbReference type="Proteomes" id="UP000016160">
    <property type="component" value="Chromosome"/>
</dbReference>
<dbReference type="AlphaFoldDB" id="T2KQU2"/>
<dbReference type="PATRIC" id="fig|1347342.6.peg.2653"/>
<dbReference type="InterPro" id="IPR013517">
    <property type="entry name" value="FG-GAP"/>
</dbReference>
<sequence length="1106" mass="125108">MVKRFLYITVLLCITLNNISCKHTQETENEIKLFTKINSELSGITFENKILESEQIHYYKYLYLYIGGGVAAADFNNDGLQDLFFTSNIYHNKLFINKGNLKFEDITPQSGIEKRAGFDTGVSVVDINSDGYLDIYINRAGWYQGDIKLANMLYINNGNLTFTEQAETYGLADTNKSISSTFFDYDKDGDLDVYISNAPSNFEISSKLIDLKKIQNSLETTLFKGSDKLYKNSGNNKFIDASLEAGILPDLGFGLNAQVGDLNNDGWQDIYVSNDFITPDFAYINNGDGTFTDKRNELFKHLSYYSMGSDIGDINNDGLYDLMVLDMSPEDYIRSKTTMSMTSIDKFNEMVTKNYHNQYMHNVLQLNNSNGTFSEVANMTGLSKTDWSWSVLFADFDLDGFNDIYVTNGVYRDVIDRDSNNEINKTIDKNKENLEEKDFYAFTKKLPQQKLTNYFFKNKGHLKFENTTTNWASEEPSFSNGAVYVDLDNDGDLDIVTNNLDEHATLLKNNAKQITKNNAIQFEFKGPKNNLFGVGTTVKLYLKNGEIQTRQLVNARGYLSSVSNTLHFGTRSYTTIPKVEIIWNDGKKQFLKDLKTNQLHIVNYSDSTSFIKTETDIVNRILFKEENLPFQHEDPAFNDFNKQLLLPHKLSQTGPAAAVADLNNDGLDDMYIGGGHNQAGQLLIAQTNGEFSAVPISAFITDKAFEDISACFFDADSDGDLDLYIVSGSYEFDIDDALLQNRLYINNGKNSFKRNKTAIPQIKESGSVVKAADFDKDGDIDLFIGSRVIPGKYPYTPNSYILINNNGIFSDKTDSIAPSVRQSGMVTSAQWNDIDKDDDLDLIITGEWMGIHVYINNNGKLTDNDQYKYLNQVTGWWNAIEVVDIDNDGDKDIIAGNLGLNYKFHASKEKPFHIYTNDFDNNGTEDIMLAKYYNSKLVPVRGKGCTAQQMPYLKERIITYTDFANSDIKEIIGDNFESAIHQQAIEFRSGLFINNDGEFIFKPFPQEAQIAPINSIVFKDFDNDGIKDLLLAGNNYQSEIETTRADAGIGTYLKGINNNFEYIKNQNTGFFANKDVRHVLYIKSKSDKIIIINNNSKHQEFSIQKP</sequence>
<gene>
    <name evidence="3" type="ORF">BN863_26370</name>
</gene>